<dbReference type="SMART" id="SM00903">
    <property type="entry name" value="Flavin_Reduct"/>
    <property type="match status" value="1"/>
</dbReference>
<dbReference type="PANTHER" id="PTHR33798">
    <property type="entry name" value="FLAVOPROTEIN OXYGENASE"/>
    <property type="match status" value="1"/>
</dbReference>
<reference evidence="7" key="1">
    <citation type="submission" date="2015-08" db="EMBL/GenBank/DDBJ databases">
        <title>Fjat-14210 dsm16467.</title>
        <authorList>
            <person name="Liu B."/>
            <person name="Wang J."/>
            <person name="Zhu Y."/>
            <person name="Liu G."/>
            <person name="Chen Q."/>
            <person name="Chen Z."/>
            <person name="Lan J."/>
            <person name="Che J."/>
            <person name="Ge C."/>
            <person name="Shi H."/>
            <person name="Pan Z."/>
            <person name="Liu X."/>
        </authorList>
    </citation>
    <scope>NUCLEOTIDE SEQUENCE [LARGE SCALE GENOMIC DNA]</scope>
    <source>
        <strain evidence="7">DSM 16467</strain>
    </source>
</reference>
<feature type="domain" description="Flavin reductase like" evidence="5">
    <location>
        <begin position="20"/>
        <end position="179"/>
    </location>
</feature>
<dbReference type="Gene3D" id="2.30.110.10">
    <property type="entry name" value="Electron Transport, Fmn-binding Protein, Chain A"/>
    <property type="match status" value="1"/>
</dbReference>
<evidence type="ECO:0000256" key="3">
    <source>
        <dbReference type="ARBA" id="ARBA00022643"/>
    </source>
</evidence>
<dbReference type="InterPro" id="IPR012349">
    <property type="entry name" value="Split_barrel_FMN-bd"/>
</dbReference>
<comment type="similarity">
    <text evidence="4">Belongs to the flavoredoxin family.</text>
</comment>
<comment type="cofactor">
    <cofactor evidence="1">
        <name>FMN</name>
        <dbReference type="ChEBI" id="CHEBI:58210"/>
    </cofactor>
</comment>
<keyword evidence="7" id="KW-1185">Reference proteome</keyword>
<dbReference type="PANTHER" id="PTHR33798:SF5">
    <property type="entry name" value="FLAVIN REDUCTASE LIKE DOMAIN-CONTAINING PROTEIN"/>
    <property type="match status" value="1"/>
</dbReference>
<dbReference type="Pfam" id="PF01613">
    <property type="entry name" value="Flavin_Reduct"/>
    <property type="match status" value="1"/>
</dbReference>
<comment type="caution">
    <text evidence="6">The sequence shown here is derived from an EMBL/GenBank/DDBJ whole genome shotgun (WGS) entry which is preliminary data.</text>
</comment>
<evidence type="ECO:0000256" key="2">
    <source>
        <dbReference type="ARBA" id="ARBA00022630"/>
    </source>
</evidence>
<gene>
    <name evidence="6" type="ORF">AMD01_05405</name>
</gene>
<evidence type="ECO:0000256" key="1">
    <source>
        <dbReference type="ARBA" id="ARBA00001917"/>
    </source>
</evidence>
<dbReference type="STRING" id="284581.AMD01_05405"/>
<dbReference type="OrthoDB" id="9794638at2"/>
<dbReference type="AlphaFoldDB" id="A0A0M0LA29"/>
<dbReference type="RefSeq" id="WP_053400388.1">
    <property type="nucleotide sequence ID" value="NZ_JAUKEN010000001.1"/>
</dbReference>
<dbReference type="GO" id="GO:0010181">
    <property type="term" value="F:FMN binding"/>
    <property type="evidence" value="ECO:0007669"/>
    <property type="project" value="InterPro"/>
</dbReference>
<dbReference type="PATRIC" id="fig|284581.3.peg.4460"/>
<accession>A0A0M0LA29</accession>
<dbReference type="GO" id="GO:0016646">
    <property type="term" value="F:oxidoreductase activity, acting on the CH-NH group of donors, NAD or NADP as acceptor"/>
    <property type="evidence" value="ECO:0007669"/>
    <property type="project" value="UniProtKB-ARBA"/>
</dbReference>
<dbReference type="Proteomes" id="UP000037558">
    <property type="component" value="Unassembled WGS sequence"/>
</dbReference>
<name>A0A0M0LA29_9BACI</name>
<organism evidence="6 7">
    <name type="scientific">Priestia koreensis</name>
    <dbReference type="NCBI Taxonomy" id="284581"/>
    <lineage>
        <taxon>Bacteria</taxon>
        <taxon>Bacillati</taxon>
        <taxon>Bacillota</taxon>
        <taxon>Bacilli</taxon>
        <taxon>Bacillales</taxon>
        <taxon>Bacillaceae</taxon>
        <taxon>Priestia</taxon>
    </lineage>
</organism>
<evidence type="ECO:0000313" key="6">
    <source>
        <dbReference type="EMBL" id="KOO47483.1"/>
    </source>
</evidence>
<keyword evidence="3" id="KW-0288">FMN</keyword>
<keyword evidence="2" id="KW-0285">Flavoprotein</keyword>
<evidence type="ECO:0000259" key="5">
    <source>
        <dbReference type="SMART" id="SM00903"/>
    </source>
</evidence>
<evidence type="ECO:0000313" key="7">
    <source>
        <dbReference type="Proteomes" id="UP000037558"/>
    </source>
</evidence>
<evidence type="ECO:0000256" key="4">
    <source>
        <dbReference type="ARBA" id="ARBA00038054"/>
    </source>
</evidence>
<sequence length="207" mass="23005">MVAIDPTTLSERDNYKILTGTIIPRPVAFVTTLTENETINAAPFSYFNIVSANPPLVSVAVQRHPNSNEKKDTARNAIQQGEFVVHLGDEYIVEDMNQTAASLPPEESELSHTSLTTIPSDRVKVPSLKEARIRFECTLEHHLEVGGTEEQPACDLLIGRIVAYHIDDALYDEEKGYIRTDLVKPVSRLAGQDYAKLGEIFSIERPS</sequence>
<proteinExistence type="inferred from homology"/>
<dbReference type="EMBL" id="LILC01000007">
    <property type="protein sequence ID" value="KOO47483.1"/>
    <property type="molecule type" value="Genomic_DNA"/>
</dbReference>
<dbReference type="SUPFAM" id="SSF50475">
    <property type="entry name" value="FMN-binding split barrel"/>
    <property type="match status" value="1"/>
</dbReference>
<dbReference type="InterPro" id="IPR002563">
    <property type="entry name" value="Flavin_Rdtase-like_dom"/>
</dbReference>
<protein>
    <recommendedName>
        <fullName evidence="5">Flavin reductase like domain-containing protein</fullName>
    </recommendedName>
</protein>